<keyword evidence="3" id="KW-1185">Reference proteome</keyword>
<dbReference type="PANTHER" id="PTHR38386">
    <property type="entry name" value="OS05G0426900 PROTEIN"/>
    <property type="match status" value="1"/>
</dbReference>
<reference evidence="2" key="1">
    <citation type="journal article" date="2021" name="bioRxiv">
        <title>Whole Genome Assembly and Annotation of Northern Wild Rice, Zizania palustris L., Supports a Whole Genome Duplication in the Zizania Genus.</title>
        <authorList>
            <person name="Haas M."/>
            <person name="Kono T."/>
            <person name="Macchietto M."/>
            <person name="Millas R."/>
            <person name="McGilp L."/>
            <person name="Shao M."/>
            <person name="Duquette J."/>
            <person name="Hirsch C.N."/>
            <person name="Kimball J."/>
        </authorList>
    </citation>
    <scope>NUCLEOTIDE SEQUENCE</scope>
    <source>
        <tissue evidence="2">Fresh leaf tissue</tissue>
    </source>
</reference>
<dbReference type="Proteomes" id="UP000729402">
    <property type="component" value="Unassembled WGS sequence"/>
</dbReference>
<feature type="compositionally biased region" description="Basic and acidic residues" evidence="1">
    <location>
        <begin position="140"/>
        <end position="156"/>
    </location>
</feature>
<protein>
    <submittedName>
        <fullName evidence="2">Uncharacterized protein</fullName>
    </submittedName>
</protein>
<feature type="compositionally biased region" description="Basic residues" evidence="1">
    <location>
        <begin position="120"/>
        <end position="132"/>
    </location>
</feature>
<sequence length="246" mass="26310">MGGYYNLVSSPPVASGGGGAEESKWEGVAVGAATLVRSFSSISQRFRAVERSRSTSSGGGGGGGGLQAAVRRACSMGRQPSGLVDGYWRIHDDMDGDDTADEHLEQVFEEVEQQAQKQNHASRKKKMKKKAPRVATAGRRNADGCRRASDLRDAADAHSPAHFRRDSGRRLVAAARLGLAVGNCFFQDRHLQEARTAPVLQCSTAPPHPDPPTTASSASQPSRSTPSSFLSFSAELPEQIHRVLQE</sequence>
<reference evidence="2" key="2">
    <citation type="submission" date="2021-02" db="EMBL/GenBank/DDBJ databases">
        <authorList>
            <person name="Kimball J.A."/>
            <person name="Haas M.W."/>
            <person name="Macchietto M."/>
            <person name="Kono T."/>
            <person name="Duquette J."/>
            <person name="Shao M."/>
        </authorList>
    </citation>
    <scope>NUCLEOTIDE SEQUENCE</scope>
    <source>
        <tissue evidence="2">Fresh leaf tissue</tissue>
    </source>
</reference>
<feature type="region of interest" description="Disordered" evidence="1">
    <location>
        <begin position="112"/>
        <end position="164"/>
    </location>
</feature>
<evidence type="ECO:0000256" key="1">
    <source>
        <dbReference type="SAM" id="MobiDB-lite"/>
    </source>
</evidence>
<comment type="caution">
    <text evidence="2">The sequence shown here is derived from an EMBL/GenBank/DDBJ whole genome shotgun (WGS) entry which is preliminary data.</text>
</comment>
<feature type="region of interest" description="Disordered" evidence="1">
    <location>
        <begin position="201"/>
        <end position="234"/>
    </location>
</feature>
<name>A0A8J5RCT1_ZIZPA</name>
<dbReference type="EMBL" id="JAAALK010000869">
    <property type="protein sequence ID" value="KAG8044122.1"/>
    <property type="molecule type" value="Genomic_DNA"/>
</dbReference>
<evidence type="ECO:0000313" key="2">
    <source>
        <dbReference type="EMBL" id="KAG8044122.1"/>
    </source>
</evidence>
<feature type="compositionally biased region" description="Low complexity" evidence="1">
    <location>
        <begin position="213"/>
        <end position="234"/>
    </location>
</feature>
<accession>A0A8J5RCT1</accession>
<evidence type="ECO:0000313" key="3">
    <source>
        <dbReference type="Proteomes" id="UP000729402"/>
    </source>
</evidence>
<dbReference type="PANTHER" id="PTHR38386:SF5">
    <property type="entry name" value="OS01G0877900 PROTEIN"/>
    <property type="match status" value="1"/>
</dbReference>
<proteinExistence type="predicted"/>
<dbReference type="OrthoDB" id="1931397at2759"/>
<dbReference type="AlphaFoldDB" id="A0A8J5RCT1"/>
<organism evidence="2 3">
    <name type="scientific">Zizania palustris</name>
    <name type="common">Northern wild rice</name>
    <dbReference type="NCBI Taxonomy" id="103762"/>
    <lineage>
        <taxon>Eukaryota</taxon>
        <taxon>Viridiplantae</taxon>
        <taxon>Streptophyta</taxon>
        <taxon>Embryophyta</taxon>
        <taxon>Tracheophyta</taxon>
        <taxon>Spermatophyta</taxon>
        <taxon>Magnoliopsida</taxon>
        <taxon>Liliopsida</taxon>
        <taxon>Poales</taxon>
        <taxon>Poaceae</taxon>
        <taxon>BOP clade</taxon>
        <taxon>Oryzoideae</taxon>
        <taxon>Oryzeae</taxon>
        <taxon>Zizaniinae</taxon>
        <taxon>Zizania</taxon>
    </lineage>
</organism>
<gene>
    <name evidence="2" type="ORF">GUJ93_ZPchr0044g38079</name>
</gene>